<keyword evidence="3" id="KW-1185">Reference proteome</keyword>
<feature type="chain" id="PRO_5012576019" evidence="1">
    <location>
        <begin position="21"/>
        <end position="332"/>
    </location>
</feature>
<dbReference type="Proteomes" id="UP000193920">
    <property type="component" value="Unassembled WGS sequence"/>
</dbReference>
<reference evidence="2 3" key="1">
    <citation type="submission" date="2016-08" db="EMBL/GenBank/DDBJ databases">
        <title>A Parts List for Fungal Cellulosomes Revealed by Comparative Genomics.</title>
        <authorList>
            <consortium name="DOE Joint Genome Institute"/>
            <person name="Haitjema C.H."/>
            <person name="Gilmore S.P."/>
            <person name="Henske J.K."/>
            <person name="Solomon K.V."/>
            <person name="De Groot R."/>
            <person name="Kuo A."/>
            <person name="Mondo S.J."/>
            <person name="Salamov A.A."/>
            <person name="Labutti K."/>
            <person name="Zhao Z."/>
            <person name="Chiniquy J."/>
            <person name="Barry K."/>
            <person name="Brewer H.M."/>
            <person name="Purvine S.O."/>
            <person name="Wright A.T."/>
            <person name="Boxma B."/>
            <person name="Van Alen T."/>
            <person name="Hackstein J.H."/>
            <person name="Baker S.E."/>
            <person name="Grigoriev I.V."/>
            <person name="O'Malley M.A."/>
        </authorList>
    </citation>
    <scope>NUCLEOTIDE SEQUENCE [LARGE SCALE GENOMIC DNA]</scope>
    <source>
        <strain evidence="2 3">G1</strain>
    </source>
</reference>
<name>A0A1Y2DET6_9FUNG</name>
<evidence type="ECO:0000313" key="3">
    <source>
        <dbReference type="Proteomes" id="UP000193920"/>
    </source>
</evidence>
<dbReference type="AlphaFoldDB" id="A0A1Y2DET6"/>
<gene>
    <name evidence="2" type="ORF">LY90DRAFT_669103</name>
</gene>
<evidence type="ECO:0000256" key="1">
    <source>
        <dbReference type="SAM" id="SignalP"/>
    </source>
</evidence>
<sequence>MKFVKTFIFAFLALLGLAFAKSVNINGYTKELFTVDLIETKRYTVKGSTCKVDMIYVEGSCSGKYFNGELIFKDSSTVVKDFKDGRYESITRIYINGTDIDNNVGRIHLEDSVIGYDKKKRAITKPNIIAEIEELVWLETAEIIGITEKTPKGKRIRYLWNGKNNKPYPVITKIEKITNEFTKKFLTIDVSIPGLGFDGIRGPVASVGKLGFTCSTNTTEFQGEGVDYFVDTRYDYPGQPQKISARYLIEGTDSDGNPMKIFVENKGTDDFGDNKNVQTVPFIITDNPKWAWVETAPVHGTHSDVALQIFFWTVEGADQIEEQNSDDSESSD</sequence>
<dbReference type="OrthoDB" id="2137721at2759"/>
<feature type="signal peptide" evidence="1">
    <location>
        <begin position="1"/>
        <end position="20"/>
    </location>
</feature>
<protein>
    <submittedName>
        <fullName evidence="2">Uncharacterized protein</fullName>
    </submittedName>
</protein>
<keyword evidence="1" id="KW-0732">Signal</keyword>
<comment type="caution">
    <text evidence="2">The sequence shown here is derived from an EMBL/GenBank/DDBJ whole genome shotgun (WGS) entry which is preliminary data.</text>
</comment>
<accession>A0A1Y2DET6</accession>
<evidence type="ECO:0000313" key="2">
    <source>
        <dbReference type="EMBL" id="ORY57614.1"/>
    </source>
</evidence>
<dbReference type="EMBL" id="MCOG01000069">
    <property type="protein sequence ID" value="ORY57614.1"/>
    <property type="molecule type" value="Genomic_DNA"/>
</dbReference>
<proteinExistence type="predicted"/>
<organism evidence="2 3">
    <name type="scientific">Neocallimastix californiae</name>
    <dbReference type="NCBI Taxonomy" id="1754190"/>
    <lineage>
        <taxon>Eukaryota</taxon>
        <taxon>Fungi</taxon>
        <taxon>Fungi incertae sedis</taxon>
        <taxon>Chytridiomycota</taxon>
        <taxon>Chytridiomycota incertae sedis</taxon>
        <taxon>Neocallimastigomycetes</taxon>
        <taxon>Neocallimastigales</taxon>
        <taxon>Neocallimastigaceae</taxon>
        <taxon>Neocallimastix</taxon>
    </lineage>
</organism>